<dbReference type="Gene3D" id="3.30.2090.10">
    <property type="entry name" value="Multidrug efflux transporter AcrB TolC docking domain, DN and DC subdomains"/>
    <property type="match status" value="2"/>
</dbReference>
<dbReference type="Gene3D" id="3.30.70.1320">
    <property type="entry name" value="Multidrug efflux transporter AcrB pore domain like"/>
    <property type="match status" value="1"/>
</dbReference>
<dbReference type="EMBL" id="CP012542">
    <property type="protein sequence ID" value="QCD45020.1"/>
    <property type="molecule type" value="Genomic_DNA"/>
</dbReference>
<feature type="transmembrane region" description="Helical" evidence="1">
    <location>
        <begin position="834"/>
        <end position="854"/>
    </location>
</feature>
<feature type="transmembrane region" description="Helical" evidence="1">
    <location>
        <begin position="887"/>
        <end position="910"/>
    </location>
</feature>
<dbReference type="RefSeq" id="WP_171993906.1">
    <property type="nucleotide sequence ID" value="NZ_CP012542.1"/>
</dbReference>
<dbReference type="PANTHER" id="PTHR32063:SF0">
    <property type="entry name" value="SWARMING MOTILITY PROTEIN SWRC"/>
    <property type="match status" value="1"/>
</dbReference>
<feature type="transmembrane region" description="Helical" evidence="1">
    <location>
        <begin position="964"/>
        <end position="991"/>
    </location>
</feature>
<dbReference type="SUPFAM" id="SSF82693">
    <property type="entry name" value="Multidrug efflux transporter AcrB pore domain, PN1, PN2, PC1 and PC2 subdomains"/>
    <property type="match status" value="2"/>
</dbReference>
<dbReference type="InterPro" id="IPR027463">
    <property type="entry name" value="AcrB_DN_DC_subdom"/>
</dbReference>
<evidence type="ECO:0000313" key="3">
    <source>
        <dbReference type="Proteomes" id="UP000503264"/>
    </source>
</evidence>
<feature type="transmembrane region" description="Helical" evidence="1">
    <location>
        <begin position="351"/>
        <end position="372"/>
    </location>
</feature>
<dbReference type="SUPFAM" id="SSF82714">
    <property type="entry name" value="Multidrug efflux transporter AcrB TolC docking domain, DN and DC subdomains"/>
    <property type="match status" value="2"/>
</dbReference>
<feature type="transmembrane region" description="Helical" evidence="1">
    <location>
        <begin position="423"/>
        <end position="443"/>
    </location>
</feature>
<keyword evidence="1" id="KW-1133">Transmembrane helix</keyword>
<sequence length="1008" mass="112971">MYKFAINRPITTLMIFLALVLFGLFSFKNMSTNAYPEVDIPLIKITTYANGDMGLIKNRITKKLEDELNTINQVKHIRSFSYDNLSVILVEFELGKDIESALNDARDRINKARVDGRSVVEKMGSASEVIFGIFVSAKDGNKTALMKVVDDKARNFLQHIKGVGEIKDSGFLKPEIYVLLDAFLLDKYSLNADEVAKIIKASNLKMPLGKIENSQNVITLKSNFDAKTIFELENLRIKNGIFLKDIARITLDGASDKSYADANIDGKFKSGVLLEARKISSANTIKIINDMKLKLPEFKALLGENYDIDLVFDKSFLIQNYISQAVFDMILGVILTAVIVFLFLRNFSSTIIASIAIPVSIIGTFFIIYILGNDLNRLTLVALTIGIGIFVDDAIVVIENISKHIQNGQKDPLKASFLGVKEIAFSVLAISIVLLCVFVPIAFMNSVVGEYFNTFALSVAGGIVVSFFVCIMLTPTLCARFISVKESSFYHKSEPFFIWLESSYEKILSFVLKFKLLFTLLVIVIFALSMFVSSKLGSSFKPSEDNSEFNIMLKTDANSSAQVTRRAGLDVLRAVSLRKDVEYAYLLTAYGDAKEPHKAKIYVRLKELGLREKRQKEIMHEIRDEMKFQNVYISVAELATVDTGGDNEEVQLIVTGDDERVLSSLTPKIRAVLENTELLTDISSTNEDKKTQLQISIDRQKAKILGVSEYEIANVISLSYRENSVGVFDDGTDEYEILMRFDDDYKNRADELKRLRIRDDILLGDVAMFSQNFDSSVRLRYDKQDEIKFIANTKSGALSEVKAKIDEGMRSILPSGYTHKYSGFVEYMDDTNRAFLFTILISAVLIYMVLAALYESFILPFIIMISMPLAFAGVGVGLFFSQNSFSLFVMVGVILLFGMVGKNAILLIDFANKFANEGMPADMAVIKAGKLRLRAILMTTFAMIFAMLPLVFSRGAGYESNSPMAIAIICGLISSTILSLFIVPILFNGIYKIDMWFRKFYQRQELES</sequence>
<organism evidence="2 3">
    <name type="scientific">Campylobacter mucosalis CCUG 21559</name>
    <dbReference type="NCBI Taxonomy" id="1032067"/>
    <lineage>
        <taxon>Bacteria</taxon>
        <taxon>Pseudomonadati</taxon>
        <taxon>Campylobacterota</taxon>
        <taxon>Epsilonproteobacteria</taxon>
        <taxon>Campylobacterales</taxon>
        <taxon>Campylobacteraceae</taxon>
        <taxon>Campylobacter</taxon>
    </lineage>
</organism>
<dbReference type="Gene3D" id="3.30.70.1430">
    <property type="entry name" value="Multidrug efflux transporter AcrB pore domain"/>
    <property type="match status" value="2"/>
</dbReference>
<feature type="transmembrane region" description="Helical" evidence="1">
    <location>
        <begin position="378"/>
        <end position="402"/>
    </location>
</feature>
<proteinExistence type="predicted"/>
<dbReference type="AlphaFoldDB" id="A0A6G5QH81"/>
<dbReference type="Proteomes" id="UP000503264">
    <property type="component" value="Chromosome"/>
</dbReference>
<feature type="transmembrane region" description="Helical" evidence="1">
    <location>
        <begin position="861"/>
        <end position="881"/>
    </location>
</feature>
<dbReference type="SUPFAM" id="SSF82866">
    <property type="entry name" value="Multidrug efflux transporter AcrB transmembrane domain"/>
    <property type="match status" value="2"/>
</dbReference>
<keyword evidence="1" id="KW-0812">Transmembrane</keyword>
<evidence type="ECO:0000313" key="2">
    <source>
        <dbReference type="EMBL" id="QCD45020.1"/>
    </source>
</evidence>
<dbReference type="Gene3D" id="3.30.70.1440">
    <property type="entry name" value="Multidrug efflux transporter AcrB pore domain"/>
    <property type="match status" value="1"/>
</dbReference>
<gene>
    <name evidence="2" type="ORF">CMUC_1255</name>
</gene>
<dbReference type="GO" id="GO:0042910">
    <property type="term" value="F:xenobiotic transmembrane transporter activity"/>
    <property type="evidence" value="ECO:0007669"/>
    <property type="project" value="TreeGrafter"/>
</dbReference>
<keyword evidence="3" id="KW-1185">Reference proteome</keyword>
<feature type="transmembrane region" description="Helical" evidence="1">
    <location>
        <begin position="455"/>
        <end position="482"/>
    </location>
</feature>
<accession>A0A6G5QH81</accession>
<dbReference type="PANTHER" id="PTHR32063">
    <property type="match status" value="1"/>
</dbReference>
<dbReference type="InterPro" id="IPR001036">
    <property type="entry name" value="Acrflvin-R"/>
</dbReference>
<evidence type="ECO:0000256" key="1">
    <source>
        <dbReference type="SAM" id="Phobius"/>
    </source>
</evidence>
<dbReference type="Gene3D" id="1.20.1640.10">
    <property type="entry name" value="Multidrug efflux transporter AcrB transmembrane domain"/>
    <property type="match status" value="2"/>
</dbReference>
<dbReference type="PRINTS" id="PR00702">
    <property type="entry name" value="ACRIFLAVINRP"/>
</dbReference>
<dbReference type="GO" id="GO:0005886">
    <property type="term" value="C:plasma membrane"/>
    <property type="evidence" value="ECO:0007669"/>
    <property type="project" value="TreeGrafter"/>
</dbReference>
<reference evidence="2 3" key="1">
    <citation type="submission" date="2016-07" db="EMBL/GenBank/DDBJ databases">
        <title>Comparative genomics of the Campylobacter concisus group.</title>
        <authorList>
            <person name="Miller W.G."/>
            <person name="Yee E."/>
            <person name="Chapman M.H."/>
            <person name="Huynh S."/>
            <person name="Bono J.L."/>
            <person name="On S.L.W."/>
            <person name="StLeger J."/>
            <person name="Foster G."/>
            <person name="Parker C.T."/>
        </authorList>
    </citation>
    <scope>NUCLEOTIDE SEQUENCE [LARGE SCALE GENOMIC DNA]</scope>
    <source>
        <strain evidence="2 3">CCUG 21559</strain>
    </source>
</reference>
<dbReference type="Pfam" id="PF00873">
    <property type="entry name" value="ACR_tran"/>
    <property type="match status" value="1"/>
</dbReference>
<keyword evidence="1" id="KW-0472">Membrane</keyword>
<protein>
    <submittedName>
        <fullName evidence="2">RND family efflux transporter, membrane subunit</fullName>
    </submittedName>
</protein>
<name>A0A6G5QH81_9BACT</name>
<feature type="transmembrane region" description="Helical" evidence="1">
    <location>
        <begin position="931"/>
        <end position="952"/>
    </location>
</feature>
<feature type="transmembrane region" description="Helical" evidence="1">
    <location>
        <begin position="321"/>
        <end position="344"/>
    </location>
</feature>
<feature type="transmembrane region" description="Helical" evidence="1">
    <location>
        <begin position="514"/>
        <end position="532"/>
    </location>
</feature>